<evidence type="ECO:0000259" key="2">
    <source>
        <dbReference type="Pfam" id="PF00487"/>
    </source>
</evidence>
<gene>
    <name evidence="3" type="ORF">SSFG_07809</name>
</gene>
<reference evidence="4" key="1">
    <citation type="submission" date="2008-12" db="EMBL/GenBank/DDBJ databases">
        <title>Annotation of Streptomyces ghanaensis ATCC 14672.</title>
        <authorList>
            <consortium name="The Broad Institute Genome Sequencing Platform"/>
            <consortium name="Broad Institute Microbial Sequencing Center"/>
            <person name="Fischbach M."/>
            <person name="Ward D."/>
            <person name="Young S."/>
            <person name="Kodira C.D."/>
            <person name="Zeng Q."/>
            <person name="Koehrsen M."/>
            <person name="Godfrey P."/>
            <person name="Alvarado L."/>
            <person name="Berlin A.M."/>
            <person name="Borenstein D."/>
            <person name="Chen Z."/>
            <person name="Engels R."/>
            <person name="Freedman E."/>
            <person name="Gellesch M."/>
            <person name="Goldberg J."/>
            <person name="Griggs A."/>
            <person name="Gujja S."/>
            <person name="Heiman D.I."/>
            <person name="Hepburn T.A."/>
            <person name="Howarth C."/>
            <person name="Jen D."/>
            <person name="Larson L."/>
            <person name="Lewis B."/>
            <person name="Mehta T."/>
            <person name="Park D."/>
            <person name="Pearson M."/>
            <person name="Roberts A."/>
            <person name="Saif S."/>
            <person name="Shea T.D."/>
            <person name="Shenoy N."/>
            <person name="Sisk P."/>
            <person name="Stolte C."/>
            <person name="Sykes S.N."/>
            <person name="Walk T."/>
            <person name="White J."/>
            <person name="Yandava C."/>
            <person name="Straight P."/>
            <person name="Clardy J."/>
            <person name="Hung D."/>
            <person name="Kolter R."/>
            <person name="Mekalanos J."/>
            <person name="Walker S."/>
            <person name="Walsh C.T."/>
            <person name="Wieland B.L.C."/>
            <person name="Ilzarbe M."/>
            <person name="Galagan J."/>
            <person name="Nusbaum C."/>
            <person name="Birren B."/>
        </authorList>
    </citation>
    <scope>NUCLEOTIDE SEQUENCE [LARGE SCALE GENOMIC DNA]</scope>
    <source>
        <strain evidence="4">ATCC 14672 / DSM 40746 / JCM 4963 / KCTC 9882 / NRRL B-12104 / FH 1290</strain>
    </source>
</reference>
<sequence length="355" mass="41020">MRQLDPGLAVATGELSSKGASASFAELLKRVKAEGLLDLDTRYDYRRLALNMSLILAGFVAFFLIGESWWQMLVAVWMGLCGVQSAYMWHEVGHKAMFRDKKVGTLVAYFHANFFSGVSYAWWVNHHNRHHSHPNHISLDPDIGRRTAIFDIKQYATRTPVQRFIVRHQRVLFFLLLVLEGYKMEKTTVKELAKSDSKHRHLEIALVVLRTAVYLTAVFTVLTPLQAVAFILVQHAALGVYFGLMFAPNHKGMEVRDGEKETLDWLERQVLTSRNIRPNWWIDFLYGGLNYQVEHHLFPAMPQRNLARARELTREYCAERDIPYVEVGFWESYRQVATFLHEVSEPTRQKQKAAA</sequence>
<proteinExistence type="predicted"/>
<dbReference type="Pfam" id="PF00487">
    <property type="entry name" value="FA_desaturase"/>
    <property type="match status" value="1"/>
</dbReference>
<dbReference type="EMBL" id="DS999642">
    <property type="protein sequence ID" value="EFE72574.2"/>
    <property type="molecule type" value="Genomic_DNA"/>
</dbReference>
<feature type="transmembrane region" description="Helical" evidence="1">
    <location>
        <begin position="202"/>
        <end position="222"/>
    </location>
</feature>
<dbReference type="InterPro" id="IPR012171">
    <property type="entry name" value="Fatty_acid_desaturase"/>
</dbReference>
<dbReference type="GO" id="GO:0016717">
    <property type="term" value="F:oxidoreductase activity, acting on paired donors, with oxidation of a pair of donors resulting in the reduction of molecular oxygen to two molecules of water"/>
    <property type="evidence" value="ECO:0007669"/>
    <property type="project" value="TreeGrafter"/>
</dbReference>
<feature type="transmembrane region" description="Helical" evidence="1">
    <location>
        <begin position="48"/>
        <end position="66"/>
    </location>
</feature>
<dbReference type="PANTHER" id="PTHR19353">
    <property type="entry name" value="FATTY ACID DESATURASE 2"/>
    <property type="match status" value="1"/>
</dbReference>
<feature type="transmembrane region" description="Helical" evidence="1">
    <location>
        <begin position="228"/>
        <end position="247"/>
    </location>
</feature>
<dbReference type="Proteomes" id="UP000003824">
    <property type="component" value="Unassembled WGS sequence"/>
</dbReference>
<dbReference type="PANTHER" id="PTHR19353:SF19">
    <property type="entry name" value="DELTA(5) FATTY ACID DESATURASE C-RELATED"/>
    <property type="match status" value="1"/>
</dbReference>
<accession>D6AAN9</accession>
<keyword evidence="1" id="KW-0812">Transmembrane</keyword>
<evidence type="ECO:0000313" key="3">
    <source>
        <dbReference type="EMBL" id="EFE72574.2"/>
    </source>
</evidence>
<evidence type="ECO:0000256" key="1">
    <source>
        <dbReference type="SAM" id="Phobius"/>
    </source>
</evidence>
<dbReference type="AlphaFoldDB" id="D6AAN9"/>
<keyword evidence="1" id="KW-0472">Membrane</keyword>
<dbReference type="CDD" id="cd03506">
    <property type="entry name" value="Delta6-FADS-like"/>
    <property type="match status" value="1"/>
</dbReference>
<dbReference type="InterPro" id="IPR005804">
    <property type="entry name" value="FA_desaturase_dom"/>
</dbReference>
<evidence type="ECO:0000313" key="4">
    <source>
        <dbReference type="Proteomes" id="UP000003824"/>
    </source>
</evidence>
<organism evidence="3 4">
    <name type="scientific">Streptomyces viridosporus (strain ATCC 14672 / DSM 40746 / JCM 4963 / KCTC 9882 / NRRL B-12104 / FH 1290)</name>
    <name type="common">Streptomyces ghanaensis</name>
    <dbReference type="NCBI Taxonomy" id="566461"/>
    <lineage>
        <taxon>Bacteria</taxon>
        <taxon>Bacillati</taxon>
        <taxon>Actinomycetota</taxon>
        <taxon>Actinomycetes</taxon>
        <taxon>Kitasatosporales</taxon>
        <taxon>Streptomycetaceae</taxon>
        <taxon>Streptomyces</taxon>
    </lineage>
</organism>
<protein>
    <submittedName>
        <fullName evidence="3">Fatty acid desaturase</fullName>
    </submittedName>
</protein>
<dbReference type="GO" id="GO:0016020">
    <property type="term" value="C:membrane"/>
    <property type="evidence" value="ECO:0007669"/>
    <property type="project" value="TreeGrafter"/>
</dbReference>
<feature type="transmembrane region" description="Helical" evidence="1">
    <location>
        <begin position="102"/>
        <end position="123"/>
    </location>
</feature>
<feature type="domain" description="Fatty acid desaturase" evidence="2">
    <location>
        <begin position="68"/>
        <end position="326"/>
    </location>
</feature>
<dbReference type="GO" id="GO:0008610">
    <property type="term" value="P:lipid biosynthetic process"/>
    <property type="evidence" value="ECO:0007669"/>
    <property type="project" value="UniProtKB-ARBA"/>
</dbReference>
<keyword evidence="1" id="KW-1133">Transmembrane helix</keyword>
<dbReference type="eggNOG" id="COG3239">
    <property type="taxonomic scope" value="Bacteria"/>
</dbReference>
<name>D6AAN9_STRV1</name>
<dbReference type="PIRSF" id="PIRSF015921">
    <property type="entry name" value="FA_sphinglp_des"/>
    <property type="match status" value="1"/>
</dbReference>